<dbReference type="RefSeq" id="WP_079289861.1">
    <property type="nucleotide sequence ID" value="NZ_MWPS01000005.1"/>
</dbReference>
<evidence type="ECO:0000313" key="6">
    <source>
        <dbReference type="Proteomes" id="UP000190229"/>
    </source>
</evidence>
<dbReference type="InterPro" id="IPR028081">
    <property type="entry name" value="Leu-bd"/>
</dbReference>
<dbReference type="Proteomes" id="UP000190229">
    <property type="component" value="Unassembled WGS sequence"/>
</dbReference>
<organism evidence="5 6">
    <name type="scientific">Ferroacidibacillus organovorans</name>
    <dbReference type="NCBI Taxonomy" id="1765683"/>
    <lineage>
        <taxon>Bacteria</taxon>
        <taxon>Bacillati</taxon>
        <taxon>Bacillota</taxon>
        <taxon>Bacilli</taxon>
        <taxon>Bacillales</taxon>
        <taxon>Alicyclobacillaceae</taxon>
        <taxon>Ferroacidibacillus</taxon>
    </lineage>
</organism>
<comment type="caution">
    <text evidence="5">The sequence shown here is derived from an EMBL/GenBank/DDBJ whole genome shotgun (WGS) entry which is preliminary data.</text>
</comment>
<reference evidence="5 6" key="1">
    <citation type="submission" date="2017-02" db="EMBL/GenBank/DDBJ databases">
        <title>Draft genome of Acidibacillus ferrooxidans Huett2.</title>
        <authorList>
            <person name="Schopf S."/>
        </authorList>
    </citation>
    <scope>NUCLEOTIDE SEQUENCE [LARGE SCALE GENOMIC DNA]</scope>
    <source>
        <strain evidence="5 6">Huett2</strain>
    </source>
</reference>
<gene>
    <name evidence="5" type="ORF">B2M26_02695</name>
</gene>
<dbReference type="PANTHER" id="PTHR30483">
    <property type="entry name" value="LEUCINE-SPECIFIC-BINDING PROTEIN"/>
    <property type="match status" value="1"/>
</dbReference>
<accession>A0A1V4EWX9</accession>
<dbReference type="Gene3D" id="3.40.50.2300">
    <property type="match status" value="2"/>
</dbReference>
<name>A0A1V4EWX9_9BACL</name>
<evidence type="ECO:0000256" key="2">
    <source>
        <dbReference type="ARBA" id="ARBA00022729"/>
    </source>
</evidence>
<comment type="similarity">
    <text evidence="1">Belongs to the leucine-binding protein family.</text>
</comment>
<dbReference type="InterPro" id="IPR051010">
    <property type="entry name" value="BCAA_transport"/>
</dbReference>
<feature type="domain" description="Leucine-binding protein" evidence="4">
    <location>
        <begin position="42"/>
        <end position="395"/>
    </location>
</feature>
<dbReference type="SUPFAM" id="SSF53822">
    <property type="entry name" value="Periplasmic binding protein-like I"/>
    <property type="match status" value="1"/>
</dbReference>
<feature type="chain" id="PRO_5012369881" evidence="3">
    <location>
        <begin position="35"/>
        <end position="406"/>
    </location>
</feature>
<evidence type="ECO:0000256" key="3">
    <source>
        <dbReference type="SAM" id="SignalP"/>
    </source>
</evidence>
<dbReference type="EMBL" id="MWPS01000005">
    <property type="protein sequence ID" value="OPG17254.1"/>
    <property type="molecule type" value="Genomic_DNA"/>
</dbReference>
<keyword evidence="2 3" id="KW-0732">Signal</keyword>
<dbReference type="AlphaFoldDB" id="A0A1V4EWX9"/>
<keyword evidence="6" id="KW-1185">Reference proteome</keyword>
<protein>
    <submittedName>
        <fullName evidence="5">Amino acid ABC transporter substrate-binding protein</fullName>
    </submittedName>
</protein>
<proteinExistence type="inferred from homology"/>
<evidence type="ECO:0000256" key="1">
    <source>
        <dbReference type="ARBA" id="ARBA00010062"/>
    </source>
</evidence>
<evidence type="ECO:0000313" key="5">
    <source>
        <dbReference type="EMBL" id="OPG17254.1"/>
    </source>
</evidence>
<dbReference type="InterPro" id="IPR028082">
    <property type="entry name" value="Peripla_BP_I"/>
</dbReference>
<feature type="signal peptide" evidence="3">
    <location>
        <begin position="1"/>
        <end position="34"/>
    </location>
</feature>
<evidence type="ECO:0000259" key="4">
    <source>
        <dbReference type="Pfam" id="PF13458"/>
    </source>
</evidence>
<dbReference type="Pfam" id="PF13458">
    <property type="entry name" value="Peripla_BP_6"/>
    <property type="match status" value="1"/>
</dbReference>
<sequence>MTIRFSTRSRRIATALTLSASLSMVGMSALPAAAAKTPNQLVIGTLYASSGSFATSSISSYDGLKFWAATVDRQGGVYVKALHKKVKIVIKAYNDQSSATTAATLYNQLITMDKVNVLVSDFGSVLTSVAVPIAQEHHQLLFDVTGTGASFFTKSNPYLVLTSLPTSAIWPNSLANYLVKQKTKRVAVLYDTNDFDQSQYNTLVSRLKAAHITPVYTGGVPTSTTNYAIIDHAIAASNPQAVVEFGYPNNDIAFLQSLNANGVHFPKVFTIFPGQQLQLMQQNVGVSGLANTLTYPTPPLLQYNRVNFGMPLSAFEKQFPSVEHHPVDFLTVAGYNAGLIIQKTLETSPTLTQLGMRHAVNSFSGTLNTIDGQFKIDSTGAQIGERLPVGQLIKRGNGLAVKFLQH</sequence>
<dbReference type="PANTHER" id="PTHR30483:SF6">
    <property type="entry name" value="PERIPLASMIC BINDING PROTEIN OF ABC TRANSPORTER FOR NATURAL AMINO ACIDS"/>
    <property type="match status" value="1"/>
</dbReference>